<accession>A0A4Y2PPQ3</accession>
<organism evidence="2 3">
    <name type="scientific">Araneus ventricosus</name>
    <name type="common">Orbweaver spider</name>
    <name type="synonym">Epeira ventricosa</name>
    <dbReference type="NCBI Taxonomy" id="182803"/>
    <lineage>
        <taxon>Eukaryota</taxon>
        <taxon>Metazoa</taxon>
        <taxon>Ecdysozoa</taxon>
        <taxon>Arthropoda</taxon>
        <taxon>Chelicerata</taxon>
        <taxon>Arachnida</taxon>
        <taxon>Araneae</taxon>
        <taxon>Araneomorphae</taxon>
        <taxon>Entelegynae</taxon>
        <taxon>Araneoidea</taxon>
        <taxon>Araneidae</taxon>
        <taxon>Araneus</taxon>
    </lineage>
</organism>
<name>A0A4Y2PPQ3_ARAVE</name>
<proteinExistence type="predicted"/>
<dbReference type="Pfam" id="PF07703">
    <property type="entry name" value="A2M_BRD"/>
    <property type="match status" value="1"/>
</dbReference>
<dbReference type="InterPro" id="IPR011625">
    <property type="entry name" value="A2M_N_BRD"/>
</dbReference>
<dbReference type="OrthoDB" id="6488702at2759"/>
<gene>
    <name evidence="2" type="ORF">AVEN_147573_1</name>
</gene>
<protein>
    <recommendedName>
        <fullName evidence="1">Alpha-2-macroglobulin bait region domain-containing protein</fullName>
    </recommendedName>
</protein>
<dbReference type="PANTHER" id="PTHR11412:SF146">
    <property type="entry name" value="CD109 ANTIGEN"/>
    <property type="match status" value="1"/>
</dbReference>
<dbReference type="SMART" id="SM01359">
    <property type="entry name" value="A2M_N_2"/>
    <property type="match status" value="1"/>
</dbReference>
<dbReference type="PANTHER" id="PTHR11412">
    <property type="entry name" value="MACROGLOBULIN / COMPLEMENT"/>
    <property type="match status" value="1"/>
</dbReference>
<keyword evidence="3" id="KW-1185">Reference proteome</keyword>
<feature type="non-terminal residue" evidence="2">
    <location>
        <position position="1"/>
    </location>
</feature>
<dbReference type="Gene3D" id="2.60.40.1930">
    <property type="match status" value="1"/>
</dbReference>
<reference evidence="2 3" key="1">
    <citation type="journal article" date="2019" name="Sci. Rep.">
        <title>Orb-weaving spider Araneus ventricosus genome elucidates the spidroin gene catalogue.</title>
        <authorList>
            <person name="Kono N."/>
            <person name="Nakamura H."/>
            <person name="Ohtoshi R."/>
            <person name="Moran D.A.P."/>
            <person name="Shinohara A."/>
            <person name="Yoshida Y."/>
            <person name="Fujiwara M."/>
            <person name="Mori M."/>
            <person name="Tomita M."/>
            <person name="Arakawa K."/>
        </authorList>
    </citation>
    <scope>NUCLEOTIDE SEQUENCE [LARGE SCALE GENOMIC DNA]</scope>
</reference>
<evidence type="ECO:0000313" key="3">
    <source>
        <dbReference type="Proteomes" id="UP000499080"/>
    </source>
</evidence>
<dbReference type="EMBL" id="BGPR01011977">
    <property type="protein sequence ID" value="GBN53908.1"/>
    <property type="molecule type" value="Genomic_DNA"/>
</dbReference>
<dbReference type="AlphaFoldDB" id="A0A4Y2PPQ3"/>
<dbReference type="InterPro" id="IPR050473">
    <property type="entry name" value="A2M/Complement_sys"/>
</dbReference>
<feature type="domain" description="Alpha-2-macroglobulin bait region" evidence="1">
    <location>
        <begin position="346"/>
        <end position="449"/>
    </location>
</feature>
<sequence>SGIVNLEFELPYDYPEGWWTIKAVALGQTEETRVLMERWFSHRFDVNVGTDAFILNTDEYLEGQVLANYTSVATVTGNLTLKTFLKPLGKYKDLGIDLKDRYLEEYVDIFHGTYDFGIPLSELRNMASPVPLEHCEIEVQATVGERFYDFSVFAYGRIRVVNSTISLRFLGTNPQVFKPGMPFKTHIAVSYSDLVRLTEEKLMSSNVIINPVAYTRNGRRDLEQQVLPFHVDGVASVLIDAPKTAEKIVIRIAVSYSDLVRLTEEKLMSSNVIINPVAYTRNGRRDLEQQVLPFHVDGVASVLIDAPKTAEKIVIRAYYEDMQDPEARSRAELTILAMYNRKDRYLHVSTSTKRAEAGEYAVFHVWTNFHLKSFNYMVIAKEIIVQSGTEKVLGMIHSITTFSVPVSPEMAPVFHMVVYHLANDGEVFTDSVILPVDAINKRKVSLCYIYKVIVIVSI</sequence>
<evidence type="ECO:0000259" key="1">
    <source>
        <dbReference type="SMART" id="SM01359"/>
    </source>
</evidence>
<dbReference type="Proteomes" id="UP000499080">
    <property type="component" value="Unassembled WGS sequence"/>
</dbReference>
<comment type="caution">
    <text evidence="2">The sequence shown here is derived from an EMBL/GenBank/DDBJ whole genome shotgun (WGS) entry which is preliminary data.</text>
</comment>
<evidence type="ECO:0000313" key="2">
    <source>
        <dbReference type="EMBL" id="GBN53908.1"/>
    </source>
</evidence>